<proteinExistence type="predicted"/>
<protein>
    <submittedName>
        <fullName evidence="2">Uncharacterized protein</fullName>
    </submittedName>
</protein>
<dbReference type="EMBL" id="ML769387">
    <property type="protein sequence ID" value="KAE9409704.1"/>
    <property type="molecule type" value="Genomic_DNA"/>
</dbReference>
<dbReference type="Proteomes" id="UP000799118">
    <property type="component" value="Unassembled WGS sequence"/>
</dbReference>
<evidence type="ECO:0000313" key="2">
    <source>
        <dbReference type="EMBL" id="KAE9409704.1"/>
    </source>
</evidence>
<reference evidence="2" key="1">
    <citation type="journal article" date="2019" name="Environ. Microbiol.">
        <title>Fungal ecological strategies reflected in gene transcription - a case study of two litter decomposers.</title>
        <authorList>
            <person name="Barbi F."/>
            <person name="Kohler A."/>
            <person name="Barry K."/>
            <person name="Baskaran P."/>
            <person name="Daum C."/>
            <person name="Fauchery L."/>
            <person name="Ihrmark K."/>
            <person name="Kuo A."/>
            <person name="LaButti K."/>
            <person name="Lipzen A."/>
            <person name="Morin E."/>
            <person name="Grigoriev I.V."/>
            <person name="Henrissat B."/>
            <person name="Lindahl B."/>
            <person name="Martin F."/>
        </authorList>
    </citation>
    <scope>NUCLEOTIDE SEQUENCE</scope>
    <source>
        <strain evidence="2">JB14</strain>
    </source>
</reference>
<name>A0A6A4IMP5_9AGAR</name>
<gene>
    <name evidence="2" type="ORF">BT96DRAFT_1012639</name>
</gene>
<evidence type="ECO:0000313" key="3">
    <source>
        <dbReference type="Proteomes" id="UP000799118"/>
    </source>
</evidence>
<dbReference type="AlphaFoldDB" id="A0A6A4IMP5"/>
<keyword evidence="3" id="KW-1185">Reference proteome</keyword>
<accession>A0A6A4IMP5</accession>
<keyword evidence="1" id="KW-0732">Signal</keyword>
<sequence>MKLSTILSILASGTLVAVYAAPVNMELFSPKARTAPEPDNLFDTRTVPEPDSLFNVGYFKREEARTALSPTVFLM</sequence>
<feature type="chain" id="PRO_5025420556" evidence="1">
    <location>
        <begin position="21"/>
        <end position="75"/>
    </location>
</feature>
<organism evidence="2 3">
    <name type="scientific">Gymnopus androsaceus JB14</name>
    <dbReference type="NCBI Taxonomy" id="1447944"/>
    <lineage>
        <taxon>Eukaryota</taxon>
        <taxon>Fungi</taxon>
        <taxon>Dikarya</taxon>
        <taxon>Basidiomycota</taxon>
        <taxon>Agaricomycotina</taxon>
        <taxon>Agaricomycetes</taxon>
        <taxon>Agaricomycetidae</taxon>
        <taxon>Agaricales</taxon>
        <taxon>Marasmiineae</taxon>
        <taxon>Omphalotaceae</taxon>
        <taxon>Gymnopus</taxon>
    </lineage>
</organism>
<evidence type="ECO:0000256" key="1">
    <source>
        <dbReference type="SAM" id="SignalP"/>
    </source>
</evidence>
<feature type="signal peptide" evidence="1">
    <location>
        <begin position="1"/>
        <end position="20"/>
    </location>
</feature>